<dbReference type="SMART" id="SM00965">
    <property type="entry name" value="STN"/>
    <property type="match status" value="1"/>
</dbReference>
<feature type="domain" description="Secretin/TonB short N-terminal" evidence="4">
    <location>
        <begin position="74"/>
        <end position="125"/>
    </location>
</feature>
<evidence type="ECO:0000256" key="1">
    <source>
        <dbReference type="ARBA" id="ARBA00022448"/>
    </source>
</evidence>
<dbReference type="InterPro" id="IPR012910">
    <property type="entry name" value="Plug_dom"/>
</dbReference>
<name>A0ABQ1P145_9GAMM</name>
<dbReference type="Gene3D" id="2.170.130.10">
    <property type="entry name" value="TonB-dependent receptor, plug domain"/>
    <property type="match status" value="1"/>
</dbReference>
<keyword evidence="2" id="KW-0472">Membrane</keyword>
<organism evidence="5 6">
    <name type="scientific">Halopseudomonas salina</name>
    <dbReference type="NCBI Taxonomy" id="1323744"/>
    <lineage>
        <taxon>Bacteria</taxon>
        <taxon>Pseudomonadati</taxon>
        <taxon>Pseudomonadota</taxon>
        <taxon>Gammaproteobacteria</taxon>
        <taxon>Pseudomonadales</taxon>
        <taxon>Pseudomonadaceae</taxon>
        <taxon>Halopseudomonas</taxon>
    </lineage>
</organism>
<dbReference type="Gene3D" id="3.55.50.30">
    <property type="match status" value="1"/>
</dbReference>
<dbReference type="RefSeq" id="WP_150277321.1">
    <property type="nucleotide sequence ID" value="NZ_BMFF01000001.1"/>
</dbReference>
<sequence>MAPVFCPRTGHPLDARKGLLIGMISLCAALPLQAGAQTQGEASQPASEVGQRYFKVPAGDLERALTDFGQQADLLLSFPAALTEGLQSAGLDGNYSVTQALERLLYGTRMEAVAQSENAYWIKRSTGPADRLAPAALPQMLVVGHQTDADVKVIESDEMRDAMRSDLAETLSLLPSVRVDNTASSSLQQGDLKPAELSIRGAAAYQNKIMLDGGSIDNLLDPALKESADNYTSVAGHSQGLFVDTDFLGRIEVIDVNASASEGGFSGGVVKAETRAYDGRDSFDINVRGTRDSWTSFHVDKSQEGEFSDGAAQAVTGVPGEFQPNFSKSEGSVNGATRFGDIGVFAGFSEKRSTIRQKQVAALDWDYFAETGRIFKPGEETSLDSRSRFGVVRMDLLERDYELNASLAYSDFSEDSFLINYRDSDFESQHNGLNLSVNFATDLGATRMDLNVNAGITADEREYANNVLNQYKNTSIYDSGMVGGFGDLANEQRTLGASAKFNTPLTRSLNLAYGAEASWIDYQQDRGIDFIVNEYKLDFTQPLPPQTSPGSWAPEDQYQTSEIIYQAGKLDFSNINSALFTELAGEHDRLFWRTGTRLERDGWLGNTNFAPRLLAGINLGADHQYRLAAGANRYYGKSFLSYRLREKERSLLIVRERTSPDDPFELVDSARRWQYLDLNTPYDDEYSLGLSGPLLTGQAGIQLVQRRGEDQIRTERDNDRDIEWFENSGSSLTHQVDLFWRSRPMHWMGINWAVHSTASWMDKETDSTYGDGSGGYLSTDDGNEEVIFEGSRIKRRDLPADDFATPISINLDLISHALDDRLFVRNSLAFTDGYQSLRRLSREPATGLYRYEVEEQGSALRWDMSVEYQLMREASPYVRVDLVNVTDNDNVVRAESGVQLFGVGRQYWLEVGYRF</sequence>
<dbReference type="Proteomes" id="UP000638188">
    <property type="component" value="Unassembled WGS sequence"/>
</dbReference>
<dbReference type="EMBL" id="BMFF01000001">
    <property type="protein sequence ID" value="GGC89023.1"/>
    <property type="molecule type" value="Genomic_DNA"/>
</dbReference>
<evidence type="ECO:0000256" key="3">
    <source>
        <dbReference type="ARBA" id="ARBA00023237"/>
    </source>
</evidence>
<reference evidence="6" key="1">
    <citation type="journal article" date="2019" name="Int. J. Syst. Evol. Microbiol.">
        <title>The Global Catalogue of Microorganisms (GCM) 10K type strain sequencing project: providing services to taxonomists for standard genome sequencing and annotation.</title>
        <authorList>
            <consortium name="The Broad Institute Genomics Platform"/>
            <consortium name="The Broad Institute Genome Sequencing Center for Infectious Disease"/>
            <person name="Wu L."/>
            <person name="Ma J."/>
        </authorList>
    </citation>
    <scope>NUCLEOTIDE SEQUENCE [LARGE SCALE GENOMIC DNA]</scope>
    <source>
        <strain evidence="6">CGMCC 1.12482</strain>
    </source>
</reference>
<evidence type="ECO:0000313" key="5">
    <source>
        <dbReference type="EMBL" id="GGC89023.1"/>
    </source>
</evidence>
<keyword evidence="1" id="KW-0813">Transport</keyword>
<dbReference type="InterPro" id="IPR011662">
    <property type="entry name" value="Secretin/TonB_short_N"/>
</dbReference>
<gene>
    <name evidence="5" type="ORF">GCM10007418_05880</name>
</gene>
<evidence type="ECO:0000313" key="6">
    <source>
        <dbReference type="Proteomes" id="UP000638188"/>
    </source>
</evidence>
<keyword evidence="5" id="KW-0675">Receptor</keyword>
<protein>
    <submittedName>
        <fullName evidence="5">TonB-dependent receptor</fullName>
    </submittedName>
</protein>
<dbReference type="InterPro" id="IPR037066">
    <property type="entry name" value="Plug_dom_sf"/>
</dbReference>
<keyword evidence="3" id="KW-0998">Cell outer membrane</keyword>
<accession>A0ABQ1P145</accession>
<comment type="caution">
    <text evidence="5">The sequence shown here is derived from an EMBL/GenBank/DDBJ whole genome shotgun (WGS) entry which is preliminary data.</text>
</comment>
<keyword evidence="6" id="KW-1185">Reference proteome</keyword>
<dbReference type="SUPFAM" id="SSF56935">
    <property type="entry name" value="Porins"/>
    <property type="match status" value="1"/>
</dbReference>
<evidence type="ECO:0000256" key="2">
    <source>
        <dbReference type="ARBA" id="ARBA00023136"/>
    </source>
</evidence>
<dbReference type="Pfam" id="PF07660">
    <property type="entry name" value="STN"/>
    <property type="match status" value="1"/>
</dbReference>
<proteinExistence type="predicted"/>
<dbReference type="Pfam" id="PF07715">
    <property type="entry name" value="Plug"/>
    <property type="match status" value="1"/>
</dbReference>
<evidence type="ECO:0000259" key="4">
    <source>
        <dbReference type="SMART" id="SM00965"/>
    </source>
</evidence>